<dbReference type="RefSeq" id="WP_109919150.1">
    <property type="nucleotide sequence ID" value="NZ_QGLF01000001.1"/>
</dbReference>
<proteinExistence type="predicted"/>
<dbReference type="OrthoDB" id="506531at2"/>
<gene>
    <name evidence="1" type="ORF">DKG75_00655</name>
</gene>
<sequence>MALDQSDDQVRAALAVAEDASVAPAERAEMLMEIAMGLQRRPKSAEVLRAAIDLYDRALALAGDGDPLLLARIGARRGTALQALPEAGTAALDAACRAFEAVIPVLAQFGRPEEVAEAEMNLGVTLQNLAGAGRARITDAIAAYQRALRTFDRGRHPAEFAILQNNLATAFLSIPMVDERARLREAMAVQAFEEGLRVVNIVDHPVEYAMLQNNLGNALQYASSSHAVANNLRALDAYDEALRVRTRADMPGEYANTLANKANCLWNLPDDPEHPEDGNPRNLALARAAYSEAREVFAAQGEMDKVRIVAEACVQIEREMLTGAAGAGA</sequence>
<evidence type="ECO:0008006" key="3">
    <source>
        <dbReference type="Google" id="ProtNLM"/>
    </source>
</evidence>
<dbReference type="InterPro" id="IPR011990">
    <property type="entry name" value="TPR-like_helical_dom_sf"/>
</dbReference>
<name>A0A317EA35_9PROT</name>
<dbReference type="Proteomes" id="UP000246077">
    <property type="component" value="Unassembled WGS sequence"/>
</dbReference>
<organism evidence="1 2">
    <name type="scientific">Zavarzinia compransoris</name>
    <dbReference type="NCBI Taxonomy" id="1264899"/>
    <lineage>
        <taxon>Bacteria</taxon>
        <taxon>Pseudomonadati</taxon>
        <taxon>Pseudomonadota</taxon>
        <taxon>Alphaproteobacteria</taxon>
        <taxon>Rhodospirillales</taxon>
        <taxon>Zavarziniaceae</taxon>
        <taxon>Zavarzinia</taxon>
    </lineage>
</organism>
<dbReference type="AlphaFoldDB" id="A0A317EA35"/>
<reference evidence="2" key="1">
    <citation type="submission" date="2018-05" db="EMBL/GenBank/DDBJ databases">
        <title>Zavarzinia sp. HR-AS.</title>
        <authorList>
            <person name="Lee Y."/>
            <person name="Jeon C.O."/>
        </authorList>
    </citation>
    <scope>NUCLEOTIDE SEQUENCE [LARGE SCALE GENOMIC DNA]</scope>
    <source>
        <strain evidence="2">DSM 1231</strain>
    </source>
</reference>
<dbReference type="Gene3D" id="1.25.40.10">
    <property type="entry name" value="Tetratricopeptide repeat domain"/>
    <property type="match status" value="1"/>
</dbReference>
<evidence type="ECO:0000313" key="1">
    <source>
        <dbReference type="EMBL" id="PWR23116.1"/>
    </source>
</evidence>
<evidence type="ECO:0000313" key="2">
    <source>
        <dbReference type="Proteomes" id="UP000246077"/>
    </source>
</evidence>
<dbReference type="EMBL" id="QGLF01000001">
    <property type="protein sequence ID" value="PWR23116.1"/>
    <property type="molecule type" value="Genomic_DNA"/>
</dbReference>
<accession>A0A317EA35</accession>
<protein>
    <recommendedName>
        <fullName evidence="3">Tetratricopeptide repeat protein</fullName>
    </recommendedName>
</protein>
<comment type="caution">
    <text evidence="1">The sequence shown here is derived from an EMBL/GenBank/DDBJ whole genome shotgun (WGS) entry which is preliminary data.</text>
</comment>
<keyword evidence="2" id="KW-1185">Reference proteome</keyword>
<dbReference type="SUPFAM" id="SSF48452">
    <property type="entry name" value="TPR-like"/>
    <property type="match status" value="2"/>
</dbReference>